<sequence length="241" mass="25225">MMMTGRVLLVCALCVLWCGAGGGCEEVPGVSHSDMSSKLDRDGGHSQDSSRSQTPASHTSGPEPPAPNDQQEAVFLPPSEDSLASSRGAADMGKDVKNEDPKGLEKEKKVEGKSEVAKNPEKENLQSQLLSGTHEVETITSSKGSLLSSEDQQGSSSSVQLHLPNNSPHANPPSTSEGGRDNEKSHEQGNVAKDSQLSVVEDIEKNKDAGVKAVASTGGGEDSRLTVTTVEEMSDTTTKGD</sequence>
<feature type="compositionally biased region" description="Basic and acidic residues" evidence="1">
    <location>
        <begin position="92"/>
        <end position="124"/>
    </location>
</feature>
<feature type="compositionally biased region" description="Polar residues" evidence="1">
    <location>
        <begin position="46"/>
        <end position="60"/>
    </location>
</feature>
<feature type="signal peptide" evidence="2">
    <location>
        <begin position="1"/>
        <end position="23"/>
    </location>
</feature>
<accession>K2MTY4</accession>
<feature type="non-terminal residue" evidence="3">
    <location>
        <position position="241"/>
    </location>
</feature>
<dbReference type="Proteomes" id="UP000007350">
    <property type="component" value="Unassembled WGS sequence"/>
</dbReference>
<name>K2MTY4_TRYCR</name>
<dbReference type="EMBL" id="AHKC01011991">
    <property type="protein sequence ID" value="EKF30540.1"/>
    <property type="molecule type" value="Genomic_DNA"/>
</dbReference>
<feature type="compositionally biased region" description="Basic and acidic residues" evidence="1">
    <location>
        <begin position="178"/>
        <end position="187"/>
    </location>
</feature>
<keyword evidence="2" id="KW-0732">Signal</keyword>
<dbReference type="PROSITE" id="PS51257">
    <property type="entry name" value="PROKAR_LIPOPROTEIN"/>
    <property type="match status" value="1"/>
</dbReference>
<reference evidence="3 4" key="1">
    <citation type="journal article" date="2012" name="BMC Genomics">
        <title>Comparative genomic analysis of human infective Trypanosoma cruzi lineages with the bat-restricted subspecies T. cruzi marinkellei.</title>
        <authorList>
            <person name="Franzen O."/>
            <person name="Talavera-Lopez C."/>
            <person name="Ochaya S."/>
            <person name="Butler C.E."/>
            <person name="Messenger L.A."/>
            <person name="Lewis M.D."/>
            <person name="Llewellyn M.S."/>
            <person name="Marinkelle C.J."/>
            <person name="Tyler K.M."/>
            <person name="Miles M.A."/>
            <person name="Andersson B."/>
        </authorList>
    </citation>
    <scope>NUCLEOTIDE SEQUENCE [LARGE SCALE GENOMIC DNA]</scope>
    <source>
        <strain evidence="3 4">B7</strain>
    </source>
</reference>
<feature type="compositionally biased region" description="Polar residues" evidence="1">
    <location>
        <begin position="159"/>
        <end position="177"/>
    </location>
</feature>
<organism evidence="3 4">
    <name type="scientific">Trypanosoma cruzi marinkellei</name>
    <dbReference type="NCBI Taxonomy" id="85056"/>
    <lineage>
        <taxon>Eukaryota</taxon>
        <taxon>Discoba</taxon>
        <taxon>Euglenozoa</taxon>
        <taxon>Kinetoplastea</taxon>
        <taxon>Metakinetoplastina</taxon>
        <taxon>Trypanosomatida</taxon>
        <taxon>Trypanosomatidae</taxon>
        <taxon>Trypanosoma</taxon>
        <taxon>Schizotrypanum</taxon>
    </lineage>
</organism>
<feature type="region of interest" description="Disordered" evidence="1">
    <location>
        <begin position="29"/>
        <end position="203"/>
    </location>
</feature>
<dbReference type="AlphaFoldDB" id="K2MTY4"/>
<gene>
    <name evidence="3" type="ORF">MOQ_005647</name>
</gene>
<proteinExistence type="predicted"/>
<feature type="chain" id="PRO_5003863899" evidence="2">
    <location>
        <begin position="24"/>
        <end position="241"/>
    </location>
</feature>
<feature type="compositionally biased region" description="Low complexity" evidence="1">
    <location>
        <begin position="144"/>
        <end position="158"/>
    </location>
</feature>
<evidence type="ECO:0000313" key="4">
    <source>
        <dbReference type="Proteomes" id="UP000007350"/>
    </source>
</evidence>
<protein>
    <submittedName>
        <fullName evidence="3">Mucin-associated surface protein (MASP), putative</fullName>
    </submittedName>
</protein>
<evidence type="ECO:0000313" key="3">
    <source>
        <dbReference type="EMBL" id="EKF30540.1"/>
    </source>
</evidence>
<keyword evidence="4" id="KW-1185">Reference proteome</keyword>
<evidence type="ECO:0000256" key="1">
    <source>
        <dbReference type="SAM" id="MobiDB-lite"/>
    </source>
</evidence>
<comment type="caution">
    <text evidence="3">The sequence shown here is derived from an EMBL/GenBank/DDBJ whole genome shotgun (WGS) entry which is preliminary data.</text>
</comment>
<feature type="compositionally biased region" description="Basic and acidic residues" evidence="1">
    <location>
        <begin position="35"/>
        <end position="45"/>
    </location>
</feature>
<evidence type="ECO:0000256" key="2">
    <source>
        <dbReference type="SAM" id="SignalP"/>
    </source>
</evidence>